<dbReference type="Pfam" id="PF00578">
    <property type="entry name" value="AhpC-TSA"/>
    <property type="match status" value="1"/>
</dbReference>
<evidence type="ECO:0000259" key="8">
    <source>
        <dbReference type="PROSITE" id="PS51352"/>
    </source>
</evidence>
<dbReference type="GO" id="GO:0017004">
    <property type="term" value="P:cytochrome complex assembly"/>
    <property type="evidence" value="ECO:0007669"/>
    <property type="project" value="UniProtKB-KW"/>
</dbReference>
<keyword evidence="4" id="KW-0201">Cytochrome c-type biogenesis</keyword>
<comment type="subcellular location">
    <subcellularLocation>
        <location evidence="1">Cell envelope</location>
    </subcellularLocation>
</comment>
<dbReference type="PANTHER" id="PTHR42852">
    <property type="entry name" value="THIOL:DISULFIDE INTERCHANGE PROTEIN DSBE"/>
    <property type="match status" value="1"/>
</dbReference>
<dbReference type="PROSITE" id="PS51352">
    <property type="entry name" value="THIOREDOXIN_2"/>
    <property type="match status" value="1"/>
</dbReference>
<comment type="similarity">
    <text evidence="2">Belongs to the glutathione peroxidase family.</text>
</comment>
<dbReference type="STRING" id="369401.SAMN05428642_1021173"/>
<proteinExistence type="inferred from homology"/>
<dbReference type="GO" id="GO:0030313">
    <property type="term" value="C:cell envelope"/>
    <property type="evidence" value="ECO:0007669"/>
    <property type="project" value="UniProtKB-SubCell"/>
</dbReference>
<dbReference type="EMBL" id="FPKV01000002">
    <property type="protein sequence ID" value="SFZ93086.1"/>
    <property type="molecule type" value="Genomic_DNA"/>
</dbReference>
<dbReference type="CDD" id="cd02966">
    <property type="entry name" value="TlpA_like_family"/>
    <property type="match status" value="1"/>
</dbReference>
<dbReference type="InterPro" id="IPR013766">
    <property type="entry name" value="Thioredoxin_domain"/>
</dbReference>
<dbReference type="PROSITE" id="PS51257">
    <property type="entry name" value="PROKAR_LIPOPROTEIN"/>
    <property type="match status" value="1"/>
</dbReference>
<dbReference type="InterPro" id="IPR000889">
    <property type="entry name" value="Glutathione_peroxidase"/>
</dbReference>
<dbReference type="PROSITE" id="PS51355">
    <property type="entry name" value="GLUTATHIONE_PEROXID_3"/>
    <property type="match status" value="1"/>
</dbReference>
<dbReference type="InterPro" id="IPR025380">
    <property type="entry name" value="DUF4369"/>
</dbReference>
<evidence type="ECO:0000256" key="5">
    <source>
        <dbReference type="ARBA" id="ARBA00023002"/>
    </source>
</evidence>
<name>A0A1K2ILA7_9FLAO</name>
<evidence type="ECO:0000256" key="4">
    <source>
        <dbReference type="ARBA" id="ARBA00022748"/>
    </source>
</evidence>
<keyword evidence="3 9" id="KW-0575">Peroxidase</keyword>
<dbReference type="AlphaFoldDB" id="A0A1K2ILA7"/>
<keyword evidence="7" id="KW-0676">Redox-active center</keyword>
<evidence type="ECO:0000256" key="7">
    <source>
        <dbReference type="ARBA" id="ARBA00023284"/>
    </source>
</evidence>
<dbReference type="InterPro" id="IPR017937">
    <property type="entry name" value="Thioredoxin_CS"/>
</dbReference>
<evidence type="ECO:0000313" key="9">
    <source>
        <dbReference type="EMBL" id="SFZ93086.1"/>
    </source>
</evidence>
<dbReference type="Gene3D" id="3.40.30.10">
    <property type="entry name" value="Glutaredoxin"/>
    <property type="match status" value="1"/>
</dbReference>
<dbReference type="InterPro" id="IPR000866">
    <property type="entry name" value="AhpC/TSA"/>
</dbReference>
<dbReference type="GO" id="GO:0006979">
    <property type="term" value="P:response to oxidative stress"/>
    <property type="evidence" value="ECO:0007669"/>
    <property type="project" value="InterPro"/>
</dbReference>
<dbReference type="Pfam" id="PF14289">
    <property type="entry name" value="DUF4369"/>
    <property type="match status" value="1"/>
</dbReference>
<evidence type="ECO:0000313" key="10">
    <source>
        <dbReference type="Proteomes" id="UP000182544"/>
    </source>
</evidence>
<dbReference type="InterPro" id="IPR036249">
    <property type="entry name" value="Thioredoxin-like_sf"/>
</dbReference>
<dbReference type="PROSITE" id="PS00194">
    <property type="entry name" value="THIOREDOXIN_1"/>
    <property type="match status" value="1"/>
</dbReference>
<keyword evidence="10" id="KW-1185">Reference proteome</keyword>
<dbReference type="SUPFAM" id="SSF52833">
    <property type="entry name" value="Thioredoxin-like"/>
    <property type="match status" value="1"/>
</dbReference>
<dbReference type="OrthoDB" id="710833at2"/>
<evidence type="ECO:0000256" key="1">
    <source>
        <dbReference type="ARBA" id="ARBA00004196"/>
    </source>
</evidence>
<evidence type="ECO:0000256" key="2">
    <source>
        <dbReference type="ARBA" id="ARBA00006926"/>
    </source>
</evidence>
<keyword evidence="5" id="KW-0560">Oxidoreductase</keyword>
<organism evidence="9 10">
    <name type="scientific">Flaviramulus basaltis</name>
    <dbReference type="NCBI Taxonomy" id="369401"/>
    <lineage>
        <taxon>Bacteria</taxon>
        <taxon>Pseudomonadati</taxon>
        <taxon>Bacteroidota</taxon>
        <taxon>Flavobacteriia</taxon>
        <taxon>Flavobacteriales</taxon>
        <taxon>Flavobacteriaceae</taxon>
        <taxon>Flaviramulus</taxon>
    </lineage>
</organism>
<dbReference type="PANTHER" id="PTHR42852:SF6">
    <property type="entry name" value="THIOL:DISULFIDE INTERCHANGE PROTEIN DSBE"/>
    <property type="match status" value="1"/>
</dbReference>
<gene>
    <name evidence="9" type="ORF">SAMN05428642_1021173</name>
</gene>
<evidence type="ECO:0000256" key="3">
    <source>
        <dbReference type="ARBA" id="ARBA00022559"/>
    </source>
</evidence>
<accession>A0A1K2ILA7</accession>
<dbReference type="InterPro" id="IPR050553">
    <property type="entry name" value="Thioredoxin_ResA/DsbE_sf"/>
</dbReference>
<sequence length="403" mass="45405">MYKIMKQLIVIALVLFIVSCEQTEKPLEANKFRLNGTVINMDNGNLFLISYDDARNIKTDTLKIVDGAFSFESDITTVLLNGMIGKSTDIRNQEPRFQLFLEPTIMEVNLDANNITKGKLIGSKTQEDSDRLKVLQMEAAKKYQSILDDFQANIDKIRASKTPKEKDSLKYIDNDFRTQLEPYYTELGNISIQFINDNPSSYISLQNMRFQLQKMKYDEATAMFSKFPEELQYSDMGKEIKKSIEEMKLGIPGAMAGDFNTTDINGKPITLADFKGQYLLIDFWASWCVPCRKGNPHLLKLYAQYKSKGLEILGISDDDRDHDAWRKAVETDKIGVWRHVLRGLKIDVSGGGYKLLDDGISGGYNISTLPTKILVGPDGVIVGRFGGGGAADEDMDKMLAEIF</sequence>
<feature type="domain" description="Thioredoxin" evidence="8">
    <location>
        <begin position="250"/>
        <end position="403"/>
    </location>
</feature>
<protein>
    <submittedName>
        <fullName evidence="9">Glutathione peroxidase, house-cleaning role in reducing lipid peroxides</fullName>
    </submittedName>
</protein>
<dbReference type="GO" id="GO:0004601">
    <property type="term" value="F:peroxidase activity"/>
    <property type="evidence" value="ECO:0007669"/>
    <property type="project" value="UniProtKB-KW"/>
</dbReference>
<dbReference type="Proteomes" id="UP000182544">
    <property type="component" value="Unassembled WGS sequence"/>
</dbReference>
<keyword evidence="6" id="KW-1015">Disulfide bond</keyword>
<reference evidence="9 10" key="1">
    <citation type="submission" date="2016-10" db="EMBL/GenBank/DDBJ databases">
        <authorList>
            <person name="de Groot N.N."/>
        </authorList>
    </citation>
    <scope>NUCLEOTIDE SEQUENCE [LARGE SCALE GENOMIC DNA]</scope>
    <source>
        <strain evidence="9 10">DSM 18180</strain>
    </source>
</reference>
<evidence type="ECO:0000256" key="6">
    <source>
        <dbReference type="ARBA" id="ARBA00023157"/>
    </source>
</evidence>